<dbReference type="AlphaFoldDB" id="A0A9W7Y4K5"/>
<feature type="transmembrane region" description="Helical" evidence="1">
    <location>
        <begin position="40"/>
        <end position="61"/>
    </location>
</feature>
<keyword evidence="1" id="KW-0812">Transmembrane</keyword>
<gene>
    <name evidence="2" type="ORF">LPJ53_001820</name>
</gene>
<keyword evidence="1" id="KW-0472">Membrane</keyword>
<proteinExistence type="predicted"/>
<keyword evidence="3" id="KW-1185">Reference proteome</keyword>
<protein>
    <submittedName>
        <fullName evidence="2">Uncharacterized protein</fullName>
    </submittedName>
</protein>
<accession>A0A9W7Y4K5</accession>
<feature type="transmembrane region" description="Helical" evidence="1">
    <location>
        <begin position="218"/>
        <end position="237"/>
    </location>
</feature>
<name>A0A9W7Y4K5_9FUNG</name>
<dbReference type="OrthoDB" id="5541482at2759"/>
<feature type="transmembrane region" description="Helical" evidence="1">
    <location>
        <begin position="106"/>
        <end position="128"/>
    </location>
</feature>
<feature type="transmembrane region" description="Helical" evidence="1">
    <location>
        <begin position="68"/>
        <end position="86"/>
    </location>
</feature>
<feature type="transmembrane region" description="Helical" evidence="1">
    <location>
        <begin position="184"/>
        <end position="206"/>
    </location>
</feature>
<keyword evidence="1" id="KW-1133">Transmembrane helix</keyword>
<feature type="transmembrane region" description="Helical" evidence="1">
    <location>
        <begin position="140"/>
        <end position="164"/>
    </location>
</feature>
<dbReference type="Proteomes" id="UP001149813">
    <property type="component" value="Unassembled WGS sequence"/>
</dbReference>
<evidence type="ECO:0000256" key="1">
    <source>
        <dbReference type="SAM" id="Phobius"/>
    </source>
</evidence>
<comment type="caution">
    <text evidence="2">The sequence shown here is derived from an EMBL/GenBank/DDBJ whole genome shotgun (WGS) entry which is preliminary data.</text>
</comment>
<evidence type="ECO:0000313" key="2">
    <source>
        <dbReference type="EMBL" id="KAJ1723863.1"/>
    </source>
</evidence>
<sequence length="260" mass="27946">MIASELYSDDKVGRKLQGVFCATEDCQGTGDWLVKVPTAAAAWVVGALSLVFGIWLLALAARWKSKTFVSGFGAMLFLAISMFLRAALGSVSSGTKQVAMYRASLFFNYFVGAMLTSLVVIIVVRLASHFNPRTGWQHRAITSVSLTYVCTALALLAGGVALQFNDKSGTVSGNSMGGSSTRLIQSMLALTLVLLFGMSVWVGQIAKNQGAEYFSRQLTIGFSSIGLLLLWAAFMFARTFVGLGNAARSSEMTASWKWVK</sequence>
<reference evidence="2" key="1">
    <citation type="submission" date="2022-07" db="EMBL/GenBank/DDBJ databases">
        <title>Phylogenomic reconstructions and comparative analyses of Kickxellomycotina fungi.</title>
        <authorList>
            <person name="Reynolds N.K."/>
            <person name="Stajich J.E."/>
            <person name="Barry K."/>
            <person name="Grigoriev I.V."/>
            <person name="Crous P."/>
            <person name="Smith M.E."/>
        </authorList>
    </citation>
    <scope>NUCLEOTIDE SEQUENCE</scope>
    <source>
        <strain evidence="2">NBRC 32514</strain>
    </source>
</reference>
<organism evidence="2 3">
    <name type="scientific">Coemansia erecta</name>
    <dbReference type="NCBI Taxonomy" id="147472"/>
    <lineage>
        <taxon>Eukaryota</taxon>
        <taxon>Fungi</taxon>
        <taxon>Fungi incertae sedis</taxon>
        <taxon>Zoopagomycota</taxon>
        <taxon>Kickxellomycotina</taxon>
        <taxon>Kickxellomycetes</taxon>
        <taxon>Kickxellales</taxon>
        <taxon>Kickxellaceae</taxon>
        <taxon>Coemansia</taxon>
    </lineage>
</organism>
<dbReference type="EMBL" id="JANBOJ010000050">
    <property type="protein sequence ID" value="KAJ1723863.1"/>
    <property type="molecule type" value="Genomic_DNA"/>
</dbReference>
<evidence type="ECO:0000313" key="3">
    <source>
        <dbReference type="Proteomes" id="UP001149813"/>
    </source>
</evidence>